<protein>
    <submittedName>
        <fullName evidence="1">Uncharacterized protein</fullName>
    </submittedName>
</protein>
<evidence type="ECO:0000313" key="1">
    <source>
        <dbReference type="EMBL" id="QJA46990.1"/>
    </source>
</evidence>
<accession>A0A6H1ZIG8</accession>
<dbReference type="EMBL" id="MT144027">
    <property type="protein sequence ID" value="QJA46990.1"/>
    <property type="molecule type" value="Genomic_DNA"/>
</dbReference>
<organism evidence="1">
    <name type="scientific">viral metagenome</name>
    <dbReference type="NCBI Taxonomy" id="1070528"/>
    <lineage>
        <taxon>unclassified sequences</taxon>
        <taxon>metagenomes</taxon>
        <taxon>organismal metagenomes</taxon>
    </lineage>
</organism>
<reference evidence="1" key="1">
    <citation type="submission" date="2020-03" db="EMBL/GenBank/DDBJ databases">
        <title>The deep terrestrial virosphere.</title>
        <authorList>
            <person name="Holmfeldt K."/>
            <person name="Nilsson E."/>
            <person name="Simone D."/>
            <person name="Lopez-Fernandez M."/>
            <person name="Wu X."/>
            <person name="de Brujin I."/>
            <person name="Lundin D."/>
            <person name="Andersson A."/>
            <person name="Bertilsson S."/>
            <person name="Dopson M."/>
        </authorList>
    </citation>
    <scope>NUCLEOTIDE SEQUENCE</scope>
    <source>
        <strain evidence="1">TM448A00583</strain>
    </source>
</reference>
<sequence>MKVECKKCHFAGDADEESLVEEGGECLIEYFCSWCDEVVTINDEIKS</sequence>
<proteinExistence type="predicted"/>
<gene>
    <name evidence="1" type="ORF">TM448A00583_0029</name>
</gene>
<dbReference type="AlphaFoldDB" id="A0A6H1ZIG8"/>
<name>A0A6H1ZIG8_9ZZZZ</name>